<dbReference type="EMBL" id="JABELX010000029">
    <property type="protein sequence ID" value="NNH75872.1"/>
    <property type="molecule type" value="Genomic_DNA"/>
</dbReference>
<proteinExistence type="predicted"/>
<name>A0A849CBF6_9NOCA</name>
<keyword evidence="2" id="KW-1185">Reference proteome</keyword>
<evidence type="ECO:0000313" key="2">
    <source>
        <dbReference type="Proteomes" id="UP000586827"/>
    </source>
</evidence>
<protein>
    <submittedName>
        <fullName evidence="1">Uncharacterized protein</fullName>
    </submittedName>
</protein>
<dbReference type="RefSeq" id="WP_170264451.1">
    <property type="nucleotide sequence ID" value="NZ_JABELX010000029.1"/>
</dbReference>
<dbReference type="Proteomes" id="UP000586827">
    <property type="component" value="Unassembled WGS sequence"/>
</dbReference>
<dbReference type="AlphaFoldDB" id="A0A849CBF6"/>
<gene>
    <name evidence="1" type="ORF">HLB23_39490</name>
</gene>
<accession>A0A849CBF6</accession>
<reference evidence="1 2" key="1">
    <citation type="submission" date="2020-05" db="EMBL/GenBank/DDBJ databases">
        <title>MicrobeNet Type strains.</title>
        <authorList>
            <person name="Nicholson A.C."/>
        </authorList>
    </citation>
    <scope>NUCLEOTIDE SEQUENCE [LARGE SCALE GENOMIC DNA]</scope>
    <source>
        <strain evidence="1 2">JCM 3224</strain>
    </source>
</reference>
<sequence>MADATTIKVALEELKTAQGYWQWAGVHMLSAKNVADHALTLNPAKVGLFSEFYEAYKSAPPYAQNRINEGIDACIAIQATLNAGRNTYAQEELNSREGFEGIN</sequence>
<evidence type="ECO:0000313" key="1">
    <source>
        <dbReference type="EMBL" id="NNH75872.1"/>
    </source>
</evidence>
<comment type="caution">
    <text evidence="1">The sequence shown here is derived from an EMBL/GenBank/DDBJ whole genome shotgun (WGS) entry which is preliminary data.</text>
</comment>
<organism evidence="1 2">
    <name type="scientific">Nocardia uniformis</name>
    <dbReference type="NCBI Taxonomy" id="53432"/>
    <lineage>
        <taxon>Bacteria</taxon>
        <taxon>Bacillati</taxon>
        <taxon>Actinomycetota</taxon>
        <taxon>Actinomycetes</taxon>
        <taxon>Mycobacteriales</taxon>
        <taxon>Nocardiaceae</taxon>
        <taxon>Nocardia</taxon>
    </lineage>
</organism>